<dbReference type="PIRSF" id="PIRSF000103">
    <property type="entry name" value="HIBADH"/>
    <property type="match status" value="1"/>
</dbReference>
<dbReference type="InterPro" id="IPR036291">
    <property type="entry name" value="NAD(P)-bd_dom_sf"/>
</dbReference>
<dbReference type="InterPro" id="IPR015815">
    <property type="entry name" value="HIBADH-related"/>
</dbReference>
<accession>A0ABW1TSD2</accession>
<evidence type="ECO:0000256" key="2">
    <source>
        <dbReference type="ARBA" id="ARBA00023027"/>
    </source>
</evidence>
<gene>
    <name evidence="5" type="ORF">ACFQND_04575</name>
</gene>
<evidence type="ECO:0000256" key="1">
    <source>
        <dbReference type="ARBA" id="ARBA00023002"/>
    </source>
</evidence>
<evidence type="ECO:0000313" key="6">
    <source>
        <dbReference type="Proteomes" id="UP001596270"/>
    </source>
</evidence>
<name>A0ABW1TSD2_9BURK</name>
<organism evidence="5 6">
    <name type="scientific">Polaromonas aquatica</name>
    <dbReference type="NCBI Taxonomy" id="332657"/>
    <lineage>
        <taxon>Bacteria</taxon>
        <taxon>Pseudomonadati</taxon>
        <taxon>Pseudomonadota</taxon>
        <taxon>Betaproteobacteria</taxon>
        <taxon>Burkholderiales</taxon>
        <taxon>Comamonadaceae</taxon>
        <taxon>Polaromonas</taxon>
    </lineage>
</organism>
<keyword evidence="2" id="KW-0520">NAD</keyword>
<dbReference type="InterPro" id="IPR029154">
    <property type="entry name" value="HIBADH-like_NADP-bd"/>
</dbReference>
<protein>
    <submittedName>
        <fullName evidence="5">NAD(P)-dependent oxidoreductase</fullName>
    </submittedName>
</protein>
<dbReference type="InterPro" id="IPR008927">
    <property type="entry name" value="6-PGluconate_DH-like_C_sf"/>
</dbReference>
<dbReference type="SUPFAM" id="SSF51735">
    <property type="entry name" value="NAD(P)-binding Rossmann-fold domains"/>
    <property type="match status" value="1"/>
</dbReference>
<keyword evidence="6" id="KW-1185">Reference proteome</keyword>
<evidence type="ECO:0000313" key="5">
    <source>
        <dbReference type="EMBL" id="MFC6280501.1"/>
    </source>
</evidence>
<dbReference type="SUPFAM" id="SSF48179">
    <property type="entry name" value="6-phosphogluconate dehydrogenase C-terminal domain-like"/>
    <property type="match status" value="1"/>
</dbReference>
<dbReference type="RefSeq" id="WP_371437853.1">
    <property type="nucleotide sequence ID" value="NZ_JBHSRS010000013.1"/>
</dbReference>
<keyword evidence="1" id="KW-0560">Oxidoreductase</keyword>
<reference evidence="6" key="1">
    <citation type="journal article" date="2019" name="Int. J. Syst. Evol. Microbiol.">
        <title>The Global Catalogue of Microorganisms (GCM) 10K type strain sequencing project: providing services to taxonomists for standard genome sequencing and annotation.</title>
        <authorList>
            <consortium name="The Broad Institute Genomics Platform"/>
            <consortium name="The Broad Institute Genome Sequencing Center for Infectious Disease"/>
            <person name="Wu L."/>
            <person name="Ma J."/>
        </authorList>
    </citation>
    <scope>NUCLEOTIDE SEQUENCE [LARGE SCALE GENOMIC DNA]</scope>
    <source>
        <strain evidence="6">CCUG 39402</strain>
    </source>
</reference>
<dbReference type="Pfam" id="PF14833">
    <property type="entry name" value="NAD_binding_11"/>
    <property type="match status" value="1"/>
</dbReference>
<dbReference type="InterPro" id="IPR006115">
    <property type="entry name" value="6PGDH_NADP-bd"/>
</dbReference>
<sequence length="346" mass="36143">MDPARRRQRCATGRGRTRKLERTALDRRTCAEYLSTPSHSRTTSQPMNTADTTIGILGLGLVGQALATRLKACGYPVAGCDPSPAAQTAAQAAGVQVTASATALARQCEAVIICVLDDAALLACANAVADAPGKTVLVLSCVTASVQATQDAASLLERHHIAFADMPLLGSSRQIAQGEALGLLGADEAVPGGWSKLLSDLCPRYRHVGPRAYGVRAKLACNLVLGLNRAALAEGLALATTLGLDGTRFLELLRESPAYSRAVDVAGPRMVARDFSPASRIRQHRKDLALILEQGDQAGLDLTLTAAHAALLDRAIEDGLGDLDNAAVIAAILPHHPKPNPDGKPL</sequence>
<dbReference type="PANTHER" id="PTHR43060">
    <property type="entry name" value="3-HYDROXYISOBUTYRATE DEHYDROGENASE-LIKE 1, MITOCHONDRIAL-RELATED"/>
    <property type="match status" value="1"/>
</dbReference>
<dbReference type="PANTHER" id="PTHR43060:SF15">
    <property type="entry name" value="3-HYDROXYISOBUTYRATE DEHYDROGENASE-LIKE 1, MITOCHONDRIAL-RELATED"/>
    <property type="match status" value="1"/>
</dbReference>
<proteinExistence type="predicted"/>
<dbReference type="Gene3D" id="1.10.1040.10">
    <property type="entry name" value="N-(1-d-carboxylethyl)-l-norvaline Dehydrogenase, domain 2"/>
    <property type="match status" value="1"/>
</dbReference>
<comment type="caution">
    <text evidence="5">The sequence shown here is derived from an EMBL/GenBank/DDBJ whole genome shotgun (WGS) entry which is preliminary data.</text>
</comment>
<dbReference type="InterPro" id="IPR013328">
    <property type="entry name" value="6PGD_dom2"/>
</dbReference>
<dbReference type="Gene3D" id="3.40.50.720">
    <property type="entry name" value="NAD(P)-binding Rossmann-like Domain"/>
    <property type="match status" value="1"/>
</dbReference>
<dbReference type="Pfam" id="PF03446">
    <property type="entry name" value="NAD_binding_2"/>
    <property type="match status" value="1"/>
</dbReference>
<dbReference type="EMBL" id="JBHSRS010000013">
    <property type="protein sequence ID" value="MFC6280501.1"/>
    <property type="molecule type" value="Genomic_DNA"/>
</dbReference>
<evidence type="ECO:0000259" key="4">
    <source>
        <dbReference type="Pfam" id="PF14833"/>
    </source>
</evidence>
<feature type="domain" description="6-phosphogluconate dehydrogenase NADP-binding" evidence="3">
    <location>
        <begin position="53"/>
        <end position="199"/>
    </location>
</feature>
<dbReference type="Proteomes" id="UP001596270">
    <property type="component" value="Unassembled WGS sequence"/>
</dbReference>
<feature type="domain" description="3-hydroxyisobutyrate dehydrogenase-like NAD-binding" evidence="4">
    <location>
        <begin position="214"/>
        <end position="331"/>
    </location>
</feature>
<evidence type="ECO:0000259" key="3">
    <source>
        <dbReference type="Pfam" id="PF03446"/>
    </source>
</evidence>